<dbReference type="PROSITE" id="PS50109">
    <property type="entry name" value="HIS_KIN"/>
    <property type="match status" value="1"/>
</dbReference>
<dbReference type="CDD" id="cd00082">
    <property type="entry name" value="HisKA"/>
    <property type="match status" value="1"/>
</dbReference>
<dbReference type="AlphaFoldDB" id="A0A552UJT5"/>
<dbReference type="InterPro" id="IPR036097">
    <property type="entry name" value="HisK_dim/P_sf"/>
</dbReference>
<evidence type="ECO:0000313" key="10">
    <source>
        <dbReference type="EMBL" id="TRW18454.1"/>
    </source>
</evidence>
<evidence type="ECO:0000256" key="7">
    <source>
        <dbReference type="ARBA" id="ARBA00022840"/>
    </source>
</evidence>
<dbReference type="SMART" id="SM00388">
    <property type="entry name" value="HisKA"/>
    <property type="match status" value="1"/>
</dbReference>
<evidence type="ECO:0000256" key="1">
    <source>
        <dbReference type="ARBA" id="ARBA00000085"/>
    </source>
</evidence>
<keyword evidence="8" id="KW-0902">Two-component regulatory system</keyword>
<keyword evidence="7" id="KW-0067">ATP-binding</keyword>
<gene>
    <name evidence="10" type="ORF">FMM06_07760</name>
</gene>
<dbReference type="InterPro" id="IPR004358">
    <property type="entry name" value="Sig_transdc_His_kin-like_C"/>
</dbReference>
<evidence type="ECO:0000256" key="8">
    <source>
        <dbReference type="ARBA" id="ARBA00023012"/>
    </source>
</evidence>
<dbReference type="Proteomes" id="UP000317894">
    <property type="component" value="Unassembled WGS sequence"/>
</dbReference>
<name>A0A552UJT5_9SPHN</name>
<dbReference type="PANTHER" id="PTHR43065:SF10">
    <property type="entry name" value="PEROXIDE STRESS-ACTIVATED HISTIDINE KINASE MAK3"/>
    <property type="match status" value="1"/>
</dbReference>
<dbReference type="SMART" id="SM00387">
    <property type="entry name" value="HATPase_c"/>
    <property type="match status" value="1"/>
</dbReference>
<dbReference type="SUPFAM" id="SSF55874">
    <property type="entry name" value="ATPase domain of HSP90 chaperone/DNA topoisomerase II/histidine kinase"/>
    <property type="match status" value="1"/>
</dbReference>
<proteinExistence type="predicted"/>
<dbReference type="Gene3D" id="1.10.287.130">
    <property type="match status" value="1"/>
</dbReference>
<keyword evidence="4" id="KW-0808">Transferase</keyword>
<evidence type="ECO:0000256" key="2">
    <source>
        <dbReference type="ARBA" id="ARBA00012438"/>
    </source>
</evidence>
<dbReference type="EMBL" id="VJWA01000001">
    <property type="protein sequence ID" value="TRW18454.1"/>
    <property type="molecule type" value="Genomic_DNA"/>
</dbReference>
<dbReference type="GO" id="GO:0005524">
    <property type="term" value="F:ATP binding"/>
    <property type="evidence" value="ECO:0007669"/>
    <property type="project" value="UniProtKB-KW"/>
</dbReference>
<keyword evidence="11" id="KW-1185">Reference proteome</keyword>
<keyword evidence="5" id="KW-0547">Nucleotide-binding</keyword>
<protein>
    <recommendedName>
        <fullName evidence="2">histidine kinase</fullName>
        <ecNumber evidence="2">2.7.13.3</ecNumber>
    </recommendedName>
</protein>
<comment type="caution">
    <text evidence="10">The sequence shown here is derived from an EMBL/GenBank/DDBJ whole genome shotgun (WGS) entry which is preliminary data.</text>
</comment>
<dbReference type="Pfam" id="PF02518">
    <property type="entry name" value="HATPase_c"/>
    <property type="match status" value="1"/>
</dbReference>
<accession>A0A552UJT5</accession>
<dbReference type="Pfam" id="PF00512">
    <property type="entry name" value="HisKA"/>
    <property type="match status" value="1"/>
</dbReference>
<dbReference type="InterPro" id="IPR003661">
    <property type="entry name" value="HisK_dim/P_dom"/>
</dbReference>
<evidence type="ECO:0000256" key="6">
    <source>
        <dbReference type="ARBA" id="ARBA00022777"/>
    </source>
</evidence>
<evidence type="ECO:0000256" key="5">
    <source>
        <dbReference type="ARBA" id="ARBA00022741"/>
    </source>
</evidence>
<reference evidence="10 11" key="1">
    <citation type="submission" date="2019-07" db="EMBL/GenBank/DDBJ databases">
        <title>Novel species isolated from glacier.</title>
        <authorList>
            <person name="Liu Q."/>
            <person name="Xin Y.-H."/>
        </authorList>
    </citation>
    <scope>NUCLEOTIDE SEQUENCE [LARGE SCALE GENOMIC DNA]</scope>
    <source>
        <strain evidence="10 11">LB1R16</strain>
    </source>
</reference>
<keyword evidence="6 10" id="KW-0418">Kinase</keyword>
<organism evidence="10 11">
    <name type="scientific">Glacieibacterium frigidum</name>
    <dbReference type="NCBI Taxonomy" id="2593303"/>
    <lineage>
        <taxon>Bacteria</taxon>
        <taxon>Pseudomonadati</taxon>
        <taxon>Pseudomonadota</taxon>
        <taxon>Alphaproteobacteria</taxon>
        <taxon>Sphingomonadales</taxon>
        <taxon>Sphingosinicellaceae</taxon>
        <taxon>Glacieibacterium</taxon>
    </lineage>
</organism>
<comment type="catalytic activity">
    <reaction evidence="1">
        <text>ATP + protein L-histidine = ADP + protein N-phospho-L-histidine.</text>
        <dbReference type="EC" id="2.7.13.3"/>
    </reaction>
</comment>
<feature type="domain" description="Histidine kinase" evidence="9">
    <location>
        <begin position="114"/>
        <end position="331"/>
    </location>
</feature>
<dbReference type="InterPro" id="IPR003594">
    <property type="entry name" value="HATPase_dom"/>
</dbReference>
<dbReference type="InterPro" id="IPR005467">
    <property type="entry name" value="His_kinase_dom"/>
</dbReference>
<sequence>MDLPLLVNPAAESMLNTSAAMLADRGLAGLTVDDAAVADLLVHARAQGGRHSAFDVEIGFPGARTVRADLLIAPLADAPGALVLTLQTRSVASLVERQAVHRGAARSATGVAAMLAHEIKNPLSGIKGAAQLIAQGADPDTAELTDLICVEVDRIRDLVDRMEGFTDTRALPHAPENIHAVLGHVRKLAEQGFARGVRIAEAYDPSLPLVAAHRDSLVQVFLNLLKNAVEAAGSQGKIQLTTAFRHGLFVATPGSPRKVSLPIEVCVIDTGPGAPRDIADHLFDPFVTSKPGGRGLGLALVAKIVGDHGGIVEYGRENDRTVFRVLLPVAK</sequence>
<dbReference type="EC" id="2.7.13.3" evidence="2"/>
<dbReference type="PANTHER" id="PTHR43065">
    <property type="entry name" value="SENSOR HISTIDINE KINASE"/>
    <property type="match status" value="1"/>
</dbReference>
<dbReference type="InterPro" id="IPR036890">
    <property type="entry name" value="HATPase_C_sf"/>
</dbReference>
<dbReference type="SUPFAM" id="SSF47384">
    <property type="entry name" value="Homodimeric domain of signal transducing histidine kinase"/>
    <property type="match status" value="1"/>
</dbReference>
<dbReference type="GO" id="GO:0000155">
    <property type="term" value="F:phosphorelay sensor kinase activity"/>
    <property type="evidence" value="ECO:0007669"/>
    <property type="project" value="InterPro"/>
</dbReference>
<dbReference type="Gene3D" id="3.30.565.10">
    <property type="entry name" value="Histidine kinase-like ATPase, C-terminal domain"/>
    <property type="match status" value="1"/>
</dbReference>
<evidence type="ECO:0000259" key="9">
    <source>
        <dbReference type="PROSITE" id="PS50109"/>
    </source>
</evidence>
<dbReference type="PRINTS" id="PR00344">
    <property type="entry name" value="BCTRLSENSOR"/>
</dbReference>
<evidence type="ECO:0000313" key="11">
    <source>
        <dbReference type="Proteomes" id="UP000317894"/>
    </source>
</evidence>
<keyword evidence="3" id="KW-0597">Phosphoprotein</keyword>
<evidence type="ECO:0000256" key="4">
    <source>
        <dbReference type="ARBA" id="ARBA00022679"/>
    </source>
</evidence>
<evidence type="ECO:0000256" key="3">
    <source>
        <dbReference type="ARBA" id="ARBA00022553"/>
    </source>
</evidence>
<dbReference type="OrthoDB" id="9789238at2"/>